<evidence type="ECO:0000313" key="2">
    <source>
        <dbReference type="EMBL" id="MDI1493531.1"/>
    </source>
</evidence>
<feature type="region of interest" description="Disordered" evidence="1">
    <location>
        <begin position="1"/>
        <end position="26"/>
    </location>
</feature>
<proteinExistence type="predicted"/>
<feature type="region of interest" description="Disordered" evidence="1">
    <location>
        <begin position="52"/>
        <end position="110"/>
    </location>
</feature>
<feature type="compositionally biased region" description="Basic and acidic residues" evidence="1">
    <location>
        <begin position="361"/>
        <end position="370"/>
    </location>
</feature>
<keyword evidence="3" id="KW-1185">Reference proteome</keyword>
<feature type="compositionally biased region" description="Polar residues" evidence="1">
    <location>
        <begin position="1"/>
        <end position="10"/>
    </location>
</feature>
<feature type="region of interest" description="Disordered" evidence="1">
    <location>
        <begin position="335"/>
        <end position="370"/>
    </location>
</feature>
<evidence type="ECO:0000313" key="3">
    <source>
        <dbReference type="Proteomes" id="UP001161017"/>
    </source>
</evidence>
<dbReference type="AlphaFoldDB" id="A0AA43TVW3"/>
<reference evidence="2" key="1">
    <citation type="journal article" date="2023" name="Genome Biol. Evol.">
        <title>First Whole Genome Sequence and Flow Cytometry Genome Size Data for the Lichen-Forming Fungus Ramalina farinacea (Ascomycota).</title>
        <authorList>
            <person name="Llewellyn T."/>
            <person name="Mian S."/>
            <person name="Hill R."/>
            <person name="Leitch I.J."/>
            <person name="Gaya E."/>
        </authorList>
    </citation>
    <scope>NUCLEOTIDE SEQUENCE</scope>
    <source>
        <strain evidence="2">LIQ254RAFAR</strain>
    </source>
</reference>
<organism evidence="2 3">
    <name type="scientific">Ramalina farinacea</name>
    <dbReference type="NCBI Taxonomy" id="258253"/>
    <lineage>
        <taxon>Eukaryota</taxon>
        <taxon>Fungi</taxon>
        <taxon>Dikarya</taxon>
        <taxon>Ascomycota</taxon>
        <taxon>Pezizomycotina</taxon>
        <taxon>Lecanoromycetes</taxon>
        <taxon>OSLEUM clade</taxon>
        <taxon>Lecanoromycetidae</taxon>
        <taxon>Lecanorales</taxon>
        <taxon>Lecanorineae</taxon>
        <taxon>Ramalinaceae</taxon>
        <taxon>Ramalina</taxon>
    </lineage>
</organism>
<sequence>MTSTVGTKQGSHVDAASQEHTSPGAPLSFMGLCTEIRLMVYKEAFSESYVSEPLNWPEGSVGDEKDSKPISECNDANEFDFSDDRDDSGTSDDLGDSGETPGSLDDSDGVPDRLSFKRKLGLPLACKTICTEALPVLYTTHHFELTVKEEVQIDVDALKPAEEYFLYRYYFLRRNPTMVEHMTHVEILFDSNYDHSDLLYAGAHYLTISLLQKIAAACPKLHTFRFLTARFPQGWILKNDDPRSNIRRDTAIACFRNFAQNGCNLEFQTVFDTLAMEGFIDSVAPRKLKSWTLEWSWDLPYQLKKAESEHLGVWNNLPEYNLYRLPASTYQQIEESVSNAEDPSGEHSSILAVQRSSSNEGAERQTRIQV</sequence>
<comment type="caution">
    <text evidence="2">The sequence shown here is derived from an EMBL/GenBank/DDBJ whole genome shotgun (WGS) entry which is preliminary data.</text>
</comment>
<name>A0AA43TVW3_9LECA</name>
<protein>
    <submittedName>
        <fullName evidence="2">Uncharacterized protein</fullName>
    </submittedName>
</protein>
<dbReference type="EMBL" id="JAPUFD010000027">
    <property type="protein sequence ID" value="MDI1493531.1"/>
    <property type="molecule type" value="Genomic_DNA"/>
</dbReference>
<evidence type="ECO:0000256" key="1">
    <source>
        <dbReference type="SAM" id="MobiDB-lite"/>
    </source>
</evidence>
<feature type="compositionally biased region" description="Acidic residues" evidence="1">
    <location>
        <begin position="75"/>
        <end position="96"/>
    </location>
</feature>
<accession>A0AA43TVW3</accession>
<gene>
    <name evidence="2" type="ORF">OHK93_005321</name>
</gene>
<dbReference type="Proteomes" id="UP001161017">
    <property type="component" value="Unassembled WGS sequence"/>
</dbReference>